<proteinExistence type="predicted"/>
<dbReference type="SUPFAM" id="SSF47370">
    <property type="entry name" value="Bromodomain"/>
    <property type="match status" value="1"/>
</dbReference>
<reference evidence="2 3" key="1">
    <citation type="journal article" date="2017" name="BMC Genomics">
        <title>Whole-genome assembly of Babesia ovata and comparative genomics between closely related pathogens.</title>
        <authorList>
            <person name="Yamagishi J."/>
            <person name="Asada M."/>
            <person name="Hakimi H."/>
            <person name="Tanaka T.Q."/>
            <person name="Sugimoto C."/>
            <person name="Kawazu S."/>
        </authorList>
    </citation>
    <scope>NUCLEOTIDE SEQUENCE [LARGE SCALE GENOMIC DNA]</scope>
    <source>
        <strain evidence="2 3">Miyake</strain>
    </source>
</reference>
<dbReference type="GO" id="GO:0000976">
    <property type="term" value="F:transcription cis-regulatory region binding"/>
    <property type="evidence" value="ECO:0007669"/>
    <property type="project" value="TreeGrafter"/>
</dbReference>
<evidence type="ECO:0000313" key="2">
    <source>
        <dbReference type="EMBL" id="GBE61564.1"/>
    </source>
</evidence>
<dbReference type="EMBL" id="BDSA01000003">
    <property type="protein sequence ID" value="GBE61564.1"/>
    <property type="molecule type" value="Genomic_DNA"/>
</dbReference>
<dbReference type="PANTHER" id="PTHR15137:SF9">
    <property type="entry name" value="TRANSCRIPTION INITIATION FACTOR TFIID SUBUNIT 2"/>
    <property type="match status" value="1"/>
</dbReference>
<dbReference type="GeneID" id="39875334"/>
<dbReference type="Proteomes" id="UP000236319">
    <property type="component" value="Unassembled WGS sequence"/>
</dbReference>
<dbReference type="InterPro" id="IPR036427">
    <property type="entry name" value="Bromodomain-like_sf"/>
</dbReference>
<evidence type="ECO:0000256" key="1">
    <source>
        <dbReference type="ARBA" id="ARBA00023117"/>
    </source>
</evidence>
<protein>
    <submittedName>
        <fullName evidence="2">Bromodomain containing protein, putative</fullName>
    </submittedName>
</protein>
<dbReference type="InterPro" id="IPR016024">
    <property type="entry name" value="ARM-type_fold"/>
</dbReference>
<evidence type="ECO:0000313" key="3">
    <source>
        <dbReference type="Proteomes" id="UP000236319"/>
    </source>
</evidence>
<dbReference type="InterPro" id="IPR037813">
    <property type="entry name" value="TAF2"/>
</dbReference>
<dbReference type="GO" id="GO:0003682">
    <property type="term" value="F:chromatin binding"/>
    <property type="evidence" value="ECO:0007669"/>
    <property type="project" value="TreeGrafter"/>
</dbReference>
<gene>
    <name evidence="2" type="ORF">BOVATA_030570</name>
</gene>
<name>A0A2H6KF17_9APIC</name>
<dbReference type="RefSeq" id="XP_028867807.1">
    <property type="nucleotide sequence ID" value="XM_029011974.1"/>
</dbReference>
<dbReference type="GO" id="GO:0016251">
    <property type="term" value="F:RNA polymerase II general transcription initiation factor activity"/>
    <property type="evidence" value="ECO:0007669"/>
    <property type="project" value="TreeGrafter"/>
</dbReference>
<dbReference type="GO" id="GO:0006367">
    <property type="term" value="P:transcription initiation at RNA polymerase II promoter"/>
    <property type="evidence" value="ECO:0007669"/>
    <property type="project" value="TreeGrafter"/>
</dbReference>
<dbReference type="GO" id="GO:0005669">
    <property type="term" value="C:transcription factor TFIID complex"/>
    <property type="evidence" value="ECO:0007669"/>
    <property type="project" value="InterPro"/>
</dbReference>
<dbReference type="CDD" id="cd04369">
    <property type="entry name" value="Bromodomain"/>
    <property type="match status" value="1"/>
</dbReference>
<accession>A0A2H6KF17</accession>
<sequence>MAAYELQSQDVSVALDFVRFTLCGSTELSFTRRNEDLPSAGVPSGPFILPICVPQITVAEYKKVLINGMAVDFHLARTLDPTSNANLVNESCLNVDLMSLDGMHVAAQQICVSLLYVELGEMPKKLDVVIEFEYMRLRSHTDDVYFHNYWLLPRCTTSYYEYTVLRSNPKSDRWFPTVFFSDTISMASNCVYRIEVVAPSRYSVICGLPLCEETTASDGGDTSATTSTFKFKWEASTSLGVFPRNSFGLFAGEFEFWDGNELHKDDDLSEDRHHKSLDDEDCMDAFLQAARHKLSSDVPITYVTLKGYGFLLEPTNIATAQCLDTYRRVLSFEMPGSLFMLFLPGQPFPFPGNISANIRTQNLIDIKRCTAYTGSESHLHTSFIEPLANCYHGMYYPSGANMLVYSLDVLHSYSDIDHDFRSANCRIAIAYGLATLFTLKRWVNPSRDMHLDVMLQSYLVDQFVKRNMGHNEYKVRMWARREVLATITEIYGDNHPLCQTKGMSASVPILMSDRAFVLKCHLIPSILESLFIAADFLPDNFLIQWMRRRLVTLSMVGEHNLRADANCARRGNDGDVITTCINGRAFWDALGDEMVRRYIHAWNAKPPNRLVVENQLDPNCKLEDILRRGVDHDHLSSIMKQYNSIVRSYLHGTGCPQINVGFALQLQRKGTSMDHLNFRIDIKSLQPPIDVHKDGRTAYAVAMASQLAARNLLTTYSKLIRTMPLEDYTENSEDQHGPALERVLQLFNIYERGECPNGPHALDFADIANSTTVAETSEAGILRRNMRLLQMWHDPVDLVGRDGNFLLGFGYIGPFPYPFCLGNGPIYDCLDVLRKHCDVNSIVDGYVDNGGTYCGSYVYKNGYELLLGNGSLPVASNGGMPYWQIIHLQALMNGKTDPVPMSGGLSKQWVAQVKVDIVEDDGVRENVKLVGDMVPTSYKVNPRAERGRKKVAMKGPAEKDMDDIVDDSTRKSTYIGHYSDSDRAVIEWMKMLYLGMHPDLAQLDNRSVVAKICSKGRVPVLWTSVDSSFRLIGRIRRCQSSGMWEQQLLSDNNIYGQIDAAAAMGSLGRSVNYSTSENPVVKQVISKIEMLIRRHHTHPVVRARCLYSLVCLHNRDPRVQEAVQQVFSNYLSSFSMNNTGANYWHPSEARFMLDFVRALALLRDKWGSSPQMAVDMLAKMLEGLNGVNYLVHATNIVDCCSYLAIPACALRHTAESGSPCLEIKKLWQLLWHLFRLDAIPGSGSCNKMLTAAFLRCLSRQPIMLELCFNKFAQDRGMGFAFDFNIFIPIKQNILHSEQAAFELGQTYHSIHVHIAAIEALLRVLMMSAYTISDEEDMEDNSPYGCMKMEKVDYETQVKRIEHFAGIYEAARCCRRLCDRITEADLKIHTWDAFARVIEELTQLFPVLFIDLDGFYAKKTRDLLYNMLRPCAISSHIFQVQMYVLIRRAISLLFGSGFTWEGDMMPNNKFVSQRIDLQTSGLGLPRIAAFRRIHCDVANPGTSDWIQVAVEAIEALKELPQAKWFINDPEQSCVGYRSLTKALAGYYNLPMQFKADMTLLIRNAKSVNKVDTLPFADAVTVEEQFDLLWPAIVRTYQRTVKASTGN</sequence>
<comment type="caution">
    <text evidence="2">The sequence shown here is derived from an EMBL/GenBank/DDBJ whole genome shotgun (WGS) entry which is preliminary data.</text>
</comment>
<dbReference type="VEuPathDB" id="PiroplasmaDB:BOVATA_030570"/>
<dbReference type="OrthoDB" id="21449at2759"/>
<dbReference type="SUPFAM" id="SSF48371">
    <property type="entry name" value="ARM repeat"/>
    <property type="match status" value="1"/>
</dbReference>
<organism evidence="2 3">
    <name type="scientific">Babesia ovata</name>
    <dbReference type="NCBI Taxonomy" id="189622"/>
    <lineage>
        <taxon>Eukaryota</taxon>
        <taxon>Sar</taxon>
        <taxon>Alveolata</taxon>
        <taxon>Apicomplexa</taxon>
        <taxon>Aconoidasida</taxon>
        <taxon>Piroplasmida</taxon>
        <taxon>Babesiidae</taxon>
        <taxon>Babesia</taxon>
    </lineage>
</organism>
<keyword evidence="1" id="KW-0103">Bromodomain</keyword>
<dbReference type="PANTHER" id="PTHR15137">
    <property type="entry name" value="TRANSCRIPTION INITIATION FACTOR TFIID"/>
    <property type="match status" value="1"/>
</dbReference>
<keyword evidence="3" id="KW-1185">Reference proteome</keyword>